<name>A0A9E6Y2C5_9ACTN</name>
<evidence type="ECO:0000313" key="3">
    <source>
        <dbReference type="Proteomes" id="UP001162834"/>
    </source>
</evidence>
<keyword evidence="3" id="KW-1185">Reference proteome</keyword>
<dbReference type="KEGG" id="sbae:DSM104329_04696"/>
<keyword evidence="1" id="KW-1133">Transmembrane helix</keyword>
<keyword evidence="1" id="KW-0812">Transmembrane</keyword>
<protein>
    <submittedName>
        <fullName evidence="2">Uncharacterized protein</fullName>
    </submittedName>
</protein>
<feature type="transmembrane region" description="Helical" evidence="1">
    <location>
        <begin position="44"/>
        <end position="66"/>
    </location>
</feature>
<evidence type="ECO:0000256" key="1">
    <source>
        <dbReference type="SAM" id="Phobius"/>
    </source>
</evidence>
<feature type="transmembrane region" description="Helical" evidence="1">
    <location>
        <begin position="86"/>
        <end position="111"/>
    </location>
</feature>
<reference evidence="2" key="1">
    <citation type="journal article" date="2022" name="Int. J. Syst. Evol. Microbiol.">
        <title>Pseudomonas aegrilactucae sp. nov. and Pseudomonas morbosilactucae sp. nov., pathogens causing bacterial rot of lettuce in Japan.</title>
        <authorList>
            <person name="Sawada H."/>
            <person name="Fujikawa T."/>
            <person name="Satou M."/>
        </authorList>
    </citation>
    <scope>NUCLEOTIDE SEQUENCE</scope>
    <source>
        <strain evidence="2">0166_1</strain>
    </source>
</reference>
<gene>
    <name evidence="2" type="ORF">DSM104329_04696</name>
</gene>
<keyword evidence="1" id="KW-0472">Membrane</keyword>
<accession>A0A9E6Y2C5</accession>
<proteinExistence type="predicted"/>
<dbReference type="EMBL" id="CP087164">
    <property type="protein sequence ID" value="UGS38272.1"/>
    <property type="molecule type" value="Genomic_DNA"/>
</dbReference>
<dbReference type="AlphaFoldDB" id="A0A9E6Y2C5"/>
<dbReference type="Proteomes" id="UP001162834">
    <property type="component" value="Chromosome"/>
</dbReference>
<organism evidence="2 3">
    <name type="scientific">Capillimicrobium parvum</name>
    <dbReference type="NCBI Taxonomy" id="2884022"/>
    <lineage>
        <taxon>Bacteria</taxon>
        <taxon>Bacillati</taxon>
        <taxon>Actinomycetota</taxon>
        <taxon>Thermoleophilia</taxon>
        <taxon>Solirubrobacterales</taxon>
        <taxon>Capillimicrobiaceae</taxon>
        <taxon>Capillimicrobium</taxon>
    </lineage>
</organism>
<evidence type="ECO:0000313" key="2">
    <source>
        <dbReference type="EMBL" id="UGS38272.1"/>
    </source>
</evidence>
<feature type="transmembrane region" description="Helical" evidence="1">
    <location>
        <begin position="20"/>
        <end position="37"/>
    </location>
</feature>
<sequence>MEISVRGTVRAEQTGEDQHGLALLILGVAAMALAWLATSSRAGIVLAALSGLGTIGVVALLFWALGDLPDTGSSGDFGIRSEPGRASAGIGFWLELAAASCLMGAAAVGLLSLTPWRREDEDDDPAARSAAGA</sequence>
<dbReference type="RefSeq" id="WP_259312297.1">
    <property type="nucleotide sequence ID" value="NZ_CP087164.1"/>
</dbReference>